<protein>
    <submittedName>
        <fullName evidence="1">Uncharacterized protein</fullName>
    </submittedName>
</protein>
<gene>
    <name evidence="1" type="ORF">QVD17_29744</name>
</gene>
<reference evidence="1" key="1">
    <citation type="journal article" date="2023" name="bioRxiv">
        <title>Improved chromosome-level genome assembly for marigold (Tagetes erecta).</title>
        <authorList>
            <person name="Jiang F."/>
            <person name="Yuan L."/>
            <person name="Wang S."/>
            <person name="Wang H."/>
            <person name="Xu D."/>
            <person name="Wang A."/>
            <person name="Fan W."/>
        </authorList>
    </citation>
    <scope>NUCLEOTIDE SEQUENCE</scope>
    <source>
        <strain evidence="1">WSJ</strain>
        <tissue evidence="1">Leaf</tissue>
    </source>
</reference>
<name>A0AAD8K0L8_TARER</name>
<dbReference type="Proteomes" id="UP001229421">
    <property type="component" value="Unassembled WGS sequence"/>
</dbReference>
<sequence length="158" mass="17182">MHINWFLCPNLSHIFVQSIEKTVVVLSITALYNPVYFNNKGDGGGSGDGMVGVQPRAGTPPPFVMGMAGTGMGGSITAAVMFSSSALNYLSSSSGDEKDFDFLTFKIPPSNPVRDDNAEVELTNEDIHFSLRSDLTEYLYNLEGLEHLDVIPNTFLIE</sequence>
<evidence type="ECO:0000313" key="1">
    <source>
        <dbReference type="EMBL" id="KAK1414007.1"/>
    </source>
</evidence>
<comment type="caution">
    <text evidence="1">The sequence shown here is derived from an EMBL/GenBank/DDBJ whole genome shotgun (WGS) entry which is preliminary data.</text>
</comment>
<evidence type="ECO:0000313" key="2">
    <source>
        <dbReference type="Proteomes" id="UP001229421"/>
    </source>
</evidence>
<dbReference type="AlphaFoldDB" id="A0AAD8K0L8"/>
<proteinExistence type="predicted"/>
<keyword evidence="2" id="KW-1185">Reference proteome</keyword>
<accession>A0AAD8K0L8</accession>
<organism evidence="1 2">
    <name type="scientific">Tagetes erecta</name>
    <name type="common">African marigold</name>
    <dbReference type="NCBI Taxonomy" id="13708"/>
    <lineage>
        <taxon>Eukaryota</taxon>
        <taxon>Viridiplantae</taxon>
        <taxon>Streptophyta</taxon>
        <taxon>Embryophyta</taxon>
        <taxon>Tracheophyta</taxon>
        <taxon>Spermatophyta</taxon>
        <taxon>Magnoliopsida</taxon>
        <taxon>eudicotyledons</taxon>
        <taxon>Gunneridae</taxon>
        <taxon>Pentapetalae</taxon>
        <taxon>asterids</taxon>
        <taxon>campanulids</taxon>
        <taxon>Asterales</taxon>
        <taxon>Asteraceae</taxon>
        <taxon>Asteroideae</taxon>
        <taxon>Heliantheae alliance</taxon>
        <taxon>Tageteae</taxon>
        <taxon>Tagetes</taxon>
    </lineage>
</organism>
<dbReference type="EMBL" id="JAUHHV010000008">
    <property type="protein sequence ID" value="KAK1414007.1"/>
    <property type="molecule type" value="Genomic_DNA"/>
</dbReference>